<protein>
    <recommendedName>
        <fullName evidence="13">G-protein coupled receptors family 3 profile domain-containing protein</fullName>
    </recommendedName>
</protein>
<proteinExistence type="predicted"/>
<dbReference type="InterPro" id="IPR028082">
    <property type="entry name" value="Peripla_BP_I"/>
</dbReference>
<sequence length="884" mass="97658">MKITVARLILAFCLHVNMTFGRWRRFKDGKFIIGALFPVTQGPQCNVVRGEGLLLAEALVYTINNNSNVSLSTDMDFTLGYDIRDSCSSPAQAVKEVLDILAAEKGGFSSGNCSLAETGKSCGVIAFVGPDLSRSAMVTSGVLSTYGIPQISYGATSSLLNDRSIYSTFFRTCPSDKQFAASLASLVAYFGWSCINIISSRDGFYRGVMGSLKRNLKKHNICVALHEVLTDGEIPRVVSTIKRRSSVSVSVLLGSEDFLANFLDEVQKNNLTKRVWITSDTRNDHLRLAKSYGDVIDGMLTMATPEEDLGEFKAHVSQLSKNISRAYCAWLEKDSRWPEICGRHSKENSVGLQGFSLVKSAYVINAVLAIIPALKHVAYCASHAHQSNGLNCLAGNFTLEHARKRLFRNLERNPFSNNRGISVAFDSNRELNAVYDVINLRATSDKILAPVRVGKWTRGQRLVMNESDIQWPGNEFKVPYSRCAERCPLGSYTKYGGFGACWWSCNKCPYGTYNSNHTATLCKVCPEDQMINDLQSGCLDKPLTILDIGDFIAVILLSACGLGEILTLFILGVLVRYQNTPVVKATNLTFTVLSLIVLLAWFLNPILYIGKPSDAICKVRTVSFAVFYTAITAVLLTKTNRLIKIFSAIKKHCFLSNCWYGFLTCALILVQLALSVFHLLVFPPKVTYDYNVADALAISCDQNLGVDIASLGYNTLLSITCSYLAYKSRNLPRAYNEFKWICLSMSTNFVSWLAILICRHVSTRGKLNVICTIVALILGAYSMLVLLFLPKVRVIFFRPEKNTKMAAIESTRRYSIDQASGIDLSPIQALGSRRNTSPACLALQFMNGSVAKLPVVKNSLGPRRSHGSIITTIKELPEERKSSV</sequence>
<dbReference type="InterPro" id="IPR001828">
    <property type="entry name" value="ANF_lig-bd_rcpt"/>
</dbReference>
<dbReference type="Pfam" id="PF01094">
    <property type="entry name" value="ANF_receptor"/>
    <property type="match status" value="1"/>
</dbReference>
<dbReference type="Pfam" id="PF00003">
    <property type="entry name" value="7tm_3"/>
    <property type="match status" value="1"/>
</dbReference>
<dbReference type="PROSITE" id="PS50259">
    <property type="entry name" value="G_PROTEIN_RECEP_F3_4"/>
    <property type="match status" value="1"/>
</dbReference>
<dbReference type="Gene3D" id="2.10.50.30">
    <property type="entry name" value="GPCR, family 3, nine cysteines domain"/>
    <property type="match status" value="1"/>
</dbReference>
<evidence type="ECO:0000256" key="6">
    <source>
        <dbReference type="ARBA" id="ARBA00023040"/>
    </source>
</evidence>
<evidence type="ECO:0000256" key="12">
    <source>
        <dbReference type="SAM" id="SignalP"/>
    </source>
</evidence>
<keyword evidence="6" id="KW-0297">G-protein coupled receptor</keyword>
<keyword evidence="7 11" id="KW-0472">Membrane</keyword>
<accession>A0A9W9YW13</accession>
<evidence type="ECO:0000256" key="8">
    <source>
        <dbReference type="ARBA" id="ARBA00023170"/>
    </source>
</evidence>
<evidence type="ECO:0000256" key="7">
    <source>
        <dbReference type="ARBA" id="ARBA00023136"/>
    </source>
</evidence>
<comment type="subcellular location">
    <subcellularLocation>
        <location evidence="1">Cell membrane</location>
        <topology evidence="1">Multi-pass membrane protein</topology>
    </subcellularLocation>
</comment>
<evidence type="ECO:0000313" key="14">
    <source>
        <dbReference type="EMBL" id="KAJ7370501.1"/>
    </source>
</evidence>
<keyword evidence="9" id="KW-0325">Glycoprotein</keyword>
<dbReference type="CDD" id="cd13953">
    <property type="entry name" value="7tm_classC_mGluR-like"/>
    <property type="match status" value="1"/>
</dbReference>
<keyword evidence="15" id="KW-1185">Reference proteome</keyword>
<keyword evidence="4 12" id="KW-0732">Signal</keyword>
<comment type="caution">
    <text evidence="14">The sequence shown here is derived from an EMBL/GenBank/DDBJ whole genome shotgun (WGS) entry which is preliminary data.</text>
</comment>
<dbReference type="InterPro" id="IPR011500">
    <property type="entry name" value="GPCR_3_9-Cys_dom"/>
</dbReference>
<feature type="signal peptide" evidence="12">
    <location>
        <begin position="1"/>
        <end position="21"/>
    </location>
</feature>
<dbReference type="InterPro" id="IPR000337">
    <property type="entry name" value="GPCR_3"/>
</dbReference>
<evidence type="ECO:0000256" key="3">
    <source>
        <dbReference type="ARBA" id="ARBA00022692"/>
    </source>
</evidence>
<organism evidence="14 15">
    <name type="scientific">Desmophyllum pertusum</name>
    <dbReference type="NCBI Taxonomy" id="174260"/>
    <lineage>
        <taxon>Eukaryota</taxon>
        <taxon>Metazoa</taxon>
        <taxon>Cnidaria</taxon>
        <taxon>Anthozoa</taxon>
        <taxon>Hexacorallia</taxon>
        <taxon>Scleractinia</taxon>
        <taxon>Caryophylliina</taxon>
        <taxon>Caryophylliidae</taxon>
        <taxon>Desmophyllum</taxon>
    </lineage>
</organism>
<dbReference type="Proteomes" id="UP001163046">
    <property type="component" value="Unassembled WGS sequence"/>
</dbReference>
<feature type="chain" id="PRO_5040822605" description="G-protein coupled receptors family 3 profile domain-containing protein" evidence="12">
    <location>
        <begin position="22"/>
        <end position="884"/>
    </location>
</feature>
<evidence type="ECO:0000313" key="15">
    <source>
        <dbReference type="Proteomes" id="UP001163046"/>
    </source>
</evidence>
<feature type="transmembrane region" description="Helical" evidence="11">
    <location>
        <begin position="658"/>
        <end position="681"/>
    </location>
</feature>
<dbReference type="Gene3D" id="3.40.50.2300">
    <property type="match status" value="2"/>
</dbReference>
<keyword evidence="3 11" id="KW-0812">Transmembrane</keyword>
<keyword evidence="8" id="KW-0675">Receptor</keyword>
<dbReference type="AlphaFoldDB" id="A0A9W9YW13"/>
<dbReference type="PRINTS" id="PR00248">
    <property type="entry name" value="GPCRMGR"/>
</dbReference>
<dbReference type="EMBL" id="MU826864">
    <property type="protein sequence ID" value="KAJ7370501.1"/>
    <property type="molecule type" value="Genomic_DNA"/>
</dbReference>
<dbReference type="PANTHER" id="PTHR24060">
    <property type="entry name" value="METABOTROPIC GLUTAMATE RECEPTOR"/>
    <property type="match status" value="1"/>
</dbReference>
<dbReference type="GO" id="GO:0004930">
    <property type="term" value="F:G protein-coupled receptor activity"/>
    <property type="evidence" value="ECO:0007669"/>
    <property type="project" value="UniProtKB-KW"/>
</dbReference>
<name>A0A9W9YW13_9CNID</name>
<feature type="transmembrane region" description="Helical" evidence="11">
    <location>
        <begin position="587"/>
        <end position="607"/>
    </location>
</feature>
<keyword evidence="5 11" id="KW-1133">Transmembrane helix</keyword>
<evidence type="ECO:0000256" key="5">
    <source>
        <dbReference type="ARBA" id="ARBA00022989"/>
    </source>
</evidence>
<dbReference type="GO" id="GO:0005886">
    <property type="term" value="C:plasma membrane"/>
    <property type="evidence" value="ECO:0007669"/>
    <property type="project" value="UniProtKB-SubCell"/>
</dbReference>
<dbReference type="FunFam" id="2.10.50.30:FF:000004">
    <property type="entry name" value="Taste receptor type 1 member 3-like protein"/>
    <property type="match status" value="1"/>
</dbReference>
<feature type="transmembrane region" description="Helical" evidence="11">
    <location>
        <begin position="708"/>
        <end position="726"/>
    </location>
</feature>
<feature type="domain" description="G-protein coupled receptors family 3 profile" evidence="13">
    <location>
        <begin position="552"/>
        <end position="811"/>
    </location>
</feature>
<feature type="transmembrane region" description="Helical" evidence="11">
    <location>
        <begin position="767"/>
        <end position="789"/>
    </location>
</feature>
<dbReference type="InterPro" id="IPR050726">
    <property type="entry name" value="mGluR"/>
</dbReference>
<dbReference type="InterPro" id="IPR017978">
    <property type="entry name" value="GPCR_3_C"/>
</dbReference>
<reference evidence="14" key="1">
    <citation type="submission" date="2023-01" db="EMBL/GenBank/DDBJ databases">
        <title>Genome assembly of the deep-sea coral Lophelia pertusa.</title>
        <authorList>
            <person name="Herrera S."/>
            <person name="Cordes E."/>
        </authorList>
    </citation>
    <scope>NUCLEOTIDE SEQUENCE</scope>
    <source>
        <strain evidence="14">USNM1676648</strain>
        <tissue evidence="14">Polyp</tissue>
    </source>
</reference>
<evidence type="ECO:0000256" key="11">
    <source>
        <dbReference type="SAM" id="Phobius"/>
    </source>
</evidence>
<feature type="transmembrane region" description="Helical" evidence="11">
    <location>
        <begin position="619"/>
        <end position="637"/>
    </location>
</feature>
<feature type="transmembrane region" description="Helical" evidence="11">
    <location>
        <begin position="551"/>
        <end position="575"/>
    </location>
</feature>
<dbReference type="CDD" id="cd06350">
    <property type="entry name" value="PBP1_GPCR_family_C-like"/>
    <property type="match status" value="1"/>
</dbReference>
<dbReference type="InterPro" id="IPR038550">
    <property type="entry name" value="GPCR_3_9-Cys_sf"/>
</dbReference>
<evidence type="ECO:0000256" key="9">
    <source>
        <dbReference type="ARBA" id="ARBA00023180"/>
    </source>
</evidence>
<dbReference type="SUPFAM" id="SSF53822">
    <property type="entry name" value="Periplasmic binding protein-like I"/>
    <property type="match status" value="1"/>
</dbReference>
<evidence type="ECO:0000256" key="4">
    <source>
        <dbReference type="ARBA" id="ARBA00022729"/>
    </source>
</evidence>
<evidence type="ECO:0000256" key="10">
    <source>
        <dbReference type="ARBA" id="ARBA00023224"/>
    </source>
</evidence>
<dbReference type="Pfam" id="PF07562">
    <property type="entry name" value="NCD3G"/>
    <property type="match status" value="1"/>
</dbReference>
<evidence type="ECO:0000256" key="1">
    <source>
        <dbReference type="ARBA" id="ARBA00004651"/>
    </source>
</evidence>
<evidence type="ECO:0000256" key="2">
    <source>
        <dbReference type="ARBA" id="ARBA00022475"/>
    </source>
</evidence>
<evidence type="ECO:0000259" key="13">
    <source>
        <dbReference type="PROSITE" id="PS50259"/>
    </source>
</evidence>
<keyword evidence="10" id="KW-0807">Transducer</keyword>
<gene>
    <name evidence="14" type="ORF">OS493_032067</name>
</gene>
<dbReference type="OrthoDB" id="5953266at2759"/>
<keyword evidence="2" id="KW-1003">Cell membrane</keyword>